<protein>
    <recommendedName>
        <fullName evidence="4">guanosine-diphosphatase</fullName>
        <ecNumber evidence="4">3.6.1.42</ecNumber>
    </recommendedName>
</protein>
<dbReference type="PANTHER" id="PTHR11782:SF83">
    <property type="entry name" value="GUANOSINE-DIPHOSPHATASE"/>
    <property type="match status" value="1"/>
</dbReference>
<evidence type="ECO:0000256" key="6">
    <source>
        <dbReference type="PIRSR" id="PIRSR600407-2"/>
    </source>
</evidence>
<dbReference type="CDD" id="cd24040">
    <property type="entry name" value="ASKHA_NBD_GDA1"/>
    <property type="match status" value="1"/>
</dbReference>
<keyword evidence="10" id="KW-1185">Reference proteome</keyword>
<feature type="active site" description="Proton acceptor" evidence="5">
    <location>
        <position position="254"/>
    </location>
</feature>
<keyword evidence="8" id="KW-1133">Transmembrane helix</keyword>
<dbReference type="PROSITE" id="PS01238">
    <property type="entry name" value="GDA1_CD39_NTPASE"/>
    <property type="match status" value="1"/>
</dbReference>
<dbReference type="GO" id="GO:0009134">
    <property type="term" value="P:nucleoside diphosphate catabolic process"/>
    <property type="evidence" value="ECO:0007669"/>
    <property type="project" value="TreeGrafter"/>
</dbReference>
<name>A0A8H7UAX7_MORIS</name>
<dbReference type="GO" id="GO:0004382">
    <property type="term" value="F:GDP phosphatase activity"/>
    <property type="evidence" value="ECO:0007669"/>
    <property type="project" value="UniProtKB-EC"/>
</dbReference>
<keyword evidence="8" id="KW-0472">Membrane</keyword>
<dbReference type="GO" id="GO:0045134">
    <property type="term" value="F:UDP phosphatase activity"/>
    <property type="evidence" value="ECO:0007669"/>
    <property type="project" value="TreeGrafter"/>
</dbReference>
<evidence type="ECO:0000313" key="10">
    <source>
        <dbReference type="Proteomes" id="UP000654370"/>
    </source>
</evidence>
<dbReference type="Proteomes" id="UP000654370">
    <property type="component" value="Unassembled WGS sequence"/>
</dbReference>
<sequence length="531" mass="58648">MNSAASNPKRKTLLVRCAIAACATLVILWMLFPNNQYDQIKEAVKQAPSEAASISDIPKSPSQPIEQPVEHPVEQGGLFLELNIHTTMICLACSLSLIILRFADNTVETIDPRLTSTHCSQPHPGKPLIQYAIMIDAGSSGSRIHVYRFNYCKADPELEHEQFVAIKPGLSSYKNDPVAAAKSLDQLMDEALKTVPTELHHCTPVAVKATAGLRLIGQEKADAILKAVQDRIENKYPFPVVAKDGVVLMDGRDEGVYAWITVNYLLGNLKGSRHETAAIFDLGGGSTQIVFEPKFIDTDQLAEGEHKYQLTFAGQNYDLYQHSYLGYGLNSARDTILAEMIKEWNGQKSVQHPCLPKNRSEKYVKEDTGEEHDLVGTGAGYSQCRAVVEKMMNKDAKCSLAPCSFSGVYQPSLQDTFASHDLYAFSYFYDVTQPLGMPLEFSVGSVREMAENICAENYSLIEHVPGAVKEVQSNPTYCLELTYLHELLKSGYGLPEDRMVKTAKKINDAETGWSLGASIAVLDEAQLCRIK</sequence>
<keyword evidence="6" id="KW-0547">Nucleotide-binding</keyword>
<feature type="transmembrane region" description="Helical" evidence="8">
    <location>
        <begin position="12"/>
        <end position="32"/>
    </location>
</feature>
<evidence type="ECO:0000256" key="3">
    <source>
        <dbReference type="ARBA" id="ARBA00037742"/>
    </source>
</evidence>
<proteinExistence type="inferred from homology"/>
<evidence type="ECO:0000256" key="2">
    <source>
        <dbReference type="ARBA" id="ARBA00022801"/>
    </source>
</evidence>
<evidence type="ECO:0000256" key="4">
    <source>
        <dbReference type="ARBA" id="ARBA00038903"/>
    </source>
</evidence>
<dbReference type="Gene3D" id="3.30.420.40">
    <property type="match status" value="1"/>
</dbReference>
<dbReference type="InterPro" id="IPR000407">
    <property type="entry name" value="GDA1_CD39_NTPase"/>
</dbReference>
<keyword evidence="6" id="KW-0067">ATP-binding</keyword>
<dbReference type="Pfam" id="PF01150">
    <property type="entry name" value="GDA1_CD39"/>
    <property type="match status" value="1"/>
</dbReference>
<comment type="function">
    <text evidence="3">After transfer of sugars to endogenous macromolecular acceptors, the enzyme converts nucleoside diphosphates to nucleoside monophosphates which in turn exit the Golgi lumen in a coupled antiporter reaction, allowing entry of additional nucleotide sugar from the cytosol.</text>
</comment>
<organism evidence="9 10">
    <name type="scientific">Mortierella isabellina</name>
    <name type="common">Filamentous fungus</name>
    <name type="synonym">Umbelopsis isabellina</name>
    <dbReference type="NCBI Taxonomy" id="91625"/>
    <lineage>
        <taxon>Eukaryota</taxon>
        <taxon>Fungi</taxon>
        <taxon>Fungi incertae sedis</taxon>
        <taxon>Mucoromycota</taxon>
        <taxon>Mucoromycotina</taxon>
        <taxon>Umbelopsidomycetes</taxon>
        <taxon>Umbelopsidales</taxon>
        <taxon>Umbelopsidaceae</taxon>
        <taxon>Umbelopsis</taxon>
    </lineage>
</organism>
<dbReference type="GO" id="GO:0005524">
    <property type="term" value="F:ATP binding"/>
    <property type="evidence" value="ECO:0007669"/>
    <property type="project" value="UniProtKB-KW"/>
</dbReference>
<evidence type="ECO:0000313" key="9">
    <source>
        <dbReference type="EMBL" id="KAG2178836.1"/>
    </source>
</evidence>
<dbReference type="GO" id="GO:0005794">
    <property type="term" value="C:Golgi apparatus"/>
    <property type="evidence" value="ECO:0007669"/>
    <property type="project" value="TreeGrafter"/>
</dbReference>
<dbReference type="GO" id="GO:0017111">
    <property type="term" value="F:ribonucleoside triphosphate phosphatase activity"/>
    <property type="evidence" value="ECO:0007669"/>
    <property type="project" value="TreeGrafter"/>
</dbReference>
<dbReference type="Gene3D" id="3.30.420.150">
    <property type="entry name" value="Exopolyphosphatase. Domain 2"/>
    <property type="match status" value="1"/>
</dbReference>
<dbReference type="EMBL" id="JAEPQZ010000007">
    <property type="protein sequence ID" value="KAG2178836.1"/>
    <property type="molecule type" value="Genomic_DNA"/>
</dbReference>
<evidence type="ECO:0000256" key="1">
    <source>
        <dbReference type="ARBA" id="ARBA00009283"/>
    </source>
</evidence>
<dbReference type="OrthoDB" id="6372431at2759"/>
<evidence type="ECO:0000256" key="8">
    <source>
        <dbReference type="SAM" id="Phobius"/>
    </source>
</evidence>
<evidence type="ECO:0000256" key="5">
    <source>
        <dbReference type="PIRSR" id="PIRSR600407-1"/>
    </source>
</evidence>
<comment type="caution">
    <text evidence="9">The sequence shown here is derived from an EMBL/GenBank/DDBJ whole genome shotgun (WGS) entry which is preliminary data.</text>
</comment>
<keyword evidence="2 7" id="KW-0378">Hydrolase</keyword>
<dbReference type="GO" id="GO:0006487">
    <property type="term" value="P:protein N-linked glycosylation"/>
    <property type="evidence" value="ECO:0007669"/>
    <property type="project" value="TreeGrafter"/>
</dbReference>
<dbReference type="EC" id="3.6.1.42" evidence="4"/>
<evidence type="ECO:0000256" key="7">
    <source>
        <dbReference type="RuleBase" id="RU003833"/>
    </source>
</evidence>
<dbReference type="PANTHER" id="PTHR11782">
    <property type="entry name" value="ADENOSINE/GUANOSINE DIPHOSPHATASE"/>
    <property type="match status" value="1"/>
</dbReference>
<dbReference type="AlphaFoldDB" id="A0A8H7UAX7"/>
<keyword evidence="8" id="KW-0812">Transmembrane</keyword>
<accession>A0A8H7UAX7</accession>
<dbReference type="GO" id="GO:0016020">
    <property type="term" value="C:membrane"/>
    <property type="evidence" value="ECO:0007669"/>
    <property type="project" value="TreeGrafter"/>
</dbReference>
<comment type="similarity">
    <text evidence="1 7">Belongs to the GDA1/CD39 NTPase family.</text>
</comment>
<feature type="binding site" evidence="6">
    <location>
        <begin position="284"/>
        <end position="288"/>
    </location>
    <ligand>
        <name>ATP</name>
        <dbReference type="ChEBI" id="CHEBI:30616"/>
    </ligand>
</feature>
<gene>
    <name evidence="9" type="ORF">INT43_001682</name>
</gene>
<reference evidence="9" key="1">
    <citation type="submission" date="2020-12" db="EMBL/GenBank/DDBJ databases">
        <title>Metabolic potential, ecology and presence of endohyphal bacteria is reflected in genomic diversity of Mucoromycotina.</title>
        <authorList>
            <person name="Muszewska A."/>
            <person name="Okrasinska A."/>
            <person name="Steczkiewicz K."/>
            <person name="Drgas O."/>
            <person name="Orlowska M."/>
            <person name="Perlinska-Lenart U."/>
            <person name="Aleksandrzak-Piekarczyk T."/>
            <person name="Szatraj K."/>
            <person name="Zielenkiewicz U."/>
            <person name="Pilsyk S."/>
            <person name="Malc E."/>
            <person name="Mieczkowski P."/>
            <person name="Kruszewska J.S."/>
            <person name="Biernat P."/>
            <person name="Pawlowska J."/>
        </authorList>
    </citation>
    <scope>NUCLEOTIDE SEQUENCE</scope>
    <source>
        <strain evidence="9">WA0000067209</strain>
    </source>
</reference>